<accession>A0AA40F8S4</accession>
<feature type="region of interest" description="Disordered" evidence="1">
    <location>
        <begin position="168"/>
        <end position="189"/>
    </location>
</feature>
<comment type="caution">
    <text evidence="2">The sequence shown here is derived from an EMBL/GenBank/DDBJ whole genome shotgun (WGS) entry which is preliminary data.</text>
</comment>
<dbReference type="AlphaFoldDB" id="A0AA40F8S4"/>
<protein>
    <submittedName>
        <fullName evidence="2">Uncharacterized protein</fullName>
    </submittedName>
</protein>
<name>A0AA40F8S4_9PEZI</name>
<evidence type="ECO:0000313" key="3">
    <source>
        <dbReference type="Proteomes" id="UP001172155"/>
    </source>
</evidence>
<proteinExistence type="predicted"/>
<feature type="region of interest" description="Disordered" evidence="1">
    <location>
        <begin position="88"/>
        <end position="122"/>
    </location>
</feature>
<evidence type="ECO:0000256" key="1">
    <source>
        <dbReference type="SAM" id="MobiDB-lite"/>
    </source>
</evidence>
<feature type="region of interest" description="Disordered" evidence="1">
    <location>
        <begin position="252"/>
        <end position="292"/>
    </location>
</feature>
<sequence length="292" mass="32404">MARDRRRDENPVRYCWKLRLRVAERERQAGNRPGSDAPVLGGIHLGASETNGPAPIERGVEAGRIQSLVKASVASAIWHLDGDACRLRGPGRLDRGRPKKKKREGTRRDVEEEQDAECSRAGIPHKHLGSIEHESWFRRDMLDRSRVQLQYSCALFLLRRHNTGRLGMVTGSRPSASNHPRGTSPFPRAEAASVPSAARFWQVITGDKVFFVPRLEPPSRLRRRRHHRILLSSTVTTLAAWNLKCRACHVKTQPRTSGAAPQREPMQGQAGGPRAGGAGDGDDDRAHADALS</sequence>
<reference evidence="2" key="1">
    <citation type="submission" date="2023-06" db="EMBL/GenBank/DDBJ databases">
        <title>Genome-scale phylogeny and comparative genomics of the fungal order Sordariales.</title>
        <authorList>
            <consortium name="Lawrence Berkeley National Laboratory"/>
            <person name="Hensen N."/>
            <person name="Bonometti L."/>
            <person name="Westerberg I."/>
            <person name="Brannstrom I.O."/>
            <person name="Guillou S."/>
            <person name="Cros-Aarteil S."/>
            <person name="Calhoun S."/>
            <person name="Haridas S."/>
            <person name="Kuo A."/>
            <person name="Mondo S."/>
            <person name="Pangilinan J."/>
            <person name="Riley R."/>
            <person name="LaButti K."/>
            <person name="Andreopoulos B."/>
            <person name="Lipzen A."/>
            <person name="Chen C."/>
            <person name="Yanf M."/>
            <person name="Daum C."/>
            <person name="Ng V."/>
            <person name="Clum A."/>
            <person name="Steindorff A."/>
            <person name="Ohm R."/>
            <person name="Martin F."/>
            <person name="Silar P."/>
            <person name="Natvig D."/>
            <person name="Lalanne C."/>
            <person name="Gautier V."/>
            <person name="Ament-velasquez S.L."/>
            <person name="Kruys A."/>
            <person name="Hutchinson M.I."/>
            <person name="Powell A.J."/>
            <person name="Barry K."/>
            <person name="Miller A.N."/>
            <person name="Grigoriev I.V."/>
            <person name="Debuchy R."/>
            <person name="Gladieux P."/>
            <person name="Thoren M.H."/>
            <person name="Johannesson H."/>
        </authorList>
    </citation>
    <scope>NUCLEOTIDE SEQUENCE</scope>
    <source>
        <strain evidence="2">SMH3187-1</strain>
    </source>
</reference>
<keyword evidence="3" id="KW-1185">Reference proteome</keyword>
<gene>
    <name evidence="2" type="ORF">B0T18DRAFT_484101</name>
</gene>
<feature type="compositionally biased region" description="Gly residues" evidence="1">
    <location>
        <begin position="269"/>
        <end position="279"/>
    </location>
</feature>
<dbReference type="EMBL" id="JAUKUD010000001">
    <property type="protein sequence ID" value="KAK0753327.1"/>
    <property type="molecule type" value="Genomic_DNA"/>
</dbReference>
<evidence type="ECO:0000313" key="2">
    <source>
        <dbReference type="EMBL" id="KAK0753327.1"/>
    </source>
</evidence>
<dbReference type="Proteomes" id="UP001172155">
    <property type="component" value="Unassembled WGS sequence"/>
</dbReference>
<organism evidence="2 3">
    <name type="scientific">Schizothecium vesticola</name>
    <dbReference type="NCBI Taxonomy" id="314040"/>
    <lineage>
        <taxon>Eukaryota</taxon>
        <taxon>Fungi</taxon>
        <taxon>Dikarya</taxon>
        <taxon>Ascomycota</taxon>
        <taxon>Pezizomycotina</taxon>
        <taxon>Sordariomycetes</taxon>
        <taxon>Sordariomycetidae</taxon>
        <taxon>Sordariales</taxon>
        <taxon>Schizotheciaceae</taxon>
        <taxon>Schizothecium</taxon>
    </lineage>
</organism>
<feature type="compositionally biased region" description="Polar residues" evidence="1">
    <location>
        <begin position="172"/>
        <end position="181"/>
    </location>
</feature>